<dbReference type="PANTHER" id="PTHR30483">
    <property type="entry name" value="LEUCINE-SPECIFIC-BINDING PROTEIN"/>
    <property type="match status" value="1"/>
</dbReference>
<sequence length="369" mass="41584">MKRLLVLFFLFDFYLLFAEEIKIGAIMPMSGPLSIYGKDTNKGVSLAYNLQSTLKNGNKIKLILIDNKGFKEETRKAALKLIKDEKVVAILGALTSTNSEETIKIANKYKTPVIIPVATNDNLINLSEYASRVCFSDSFQGEVIANYAIRQNYKTAIVVVDKAQVYSFGLSNSFKKIFEKKEGKLLKKIEIESGNKDFNKLITDIKKLSPDFIFLPLYHPEASIIARELKKENIQIPLFSGDGVANETFIKLGKDAVEGYMFTDFFDYKHPTSKKAKDFISYYQETTKKEEVNSFTVLGADAYNILINAINKCLNPKDKACINREIKNTINFDGFSGQITIDSSGNANRSAVIKQIKDKKMIYKDIVNP</sequence>
<dbReference type="Gene3D" id="3.40.50.2300">
    <property type="match status" value="2"/>
</dbReference>
<dbReference type="SUPFAM" id="SSF53822">
    <property type="entry name" value="Periplasmic binding protein-like I"/>
    <property type="match status" value="1"/>
</dbReference>
<proteinExistence type="inferred from homology"/>
<keyword evidence="5" id="KW-1185">Reference proteome</keyword>
<dbReference type="EMBL" id="NXIE01000001">
    <property type="protein sequence ID" value="RXK13929.1"/>
    <property type="molecule type" value="Genomic_DNA"/>
</dbReference>
<dbReference type="InterPro" id="IPR051010">
    <property type="entry name" value="BCAA_transport"/>
</dbReference>
<comment type="caution">
    <text evidence="4">The sequence shown here is derived from an EMBL/GenBank/DDBJ whole genome shotgun (WGS) entry which is preliminary data.</text>
</comment>
<organism evidence="4 5">
    <name type="scientific">Halarcobacter mediterraneus</name>
    <dbReference type="NCBI Taxonomy" id="2023153"/>
    <lineage>
        <taxon>Bacteria</taxon>
        <taxon>Pseudomonadati</taxon>
        <taxon>Campylobacterota</taxon>
        <taxon>Epsilonproteobacteria</taxon>
        <taxon>Campylobacterales</taxon>
        <taxon>Arcobacteraceae</taxon>
        <taxon>Halarcobacter</taxon>
    </lineage>
</organism>
<dbReference type="InterPro" id="IPR028081">
    <property type="entry name" value="Leu-bd"/>
</dbReference>
<dbReference type="PANTHER" id="PTHR30483:SF6">
    <property type="entry name" value="PERIPLASMIC BINDING PROTEIN OF ABC TRANSPORTER FOR NATURAL AMINO ACIDS"/>
    <property type="match status" value="1"/>
</dbReference>
<dbReference type="Proteomes" id="UP000289718">
    <property type="component" value="Unassembled WGS sequence"/>
</dbReference>
<dbReference type="Pfam" id="PF13458">
    <property type="entry name" value="Peripla_BP_6"/>
    <property type="match status" value="1"/>
</dbReference>
<dbReference type="OrthoDB" id="9772589at2"/>
<evidence type="ECO:0000256" key="2">
    <source>
        <dbReference type="ARBA" id="ARBA00022729"/>
    </source>
</evidence>
<evidence type="ECO:0000259" key="3">
    <source>
        <dbReference type="Pfam" id="PF13458"/>
    </source>
</evidence>
<gene>
    <name evidence="4" type="ORF">CP965_00335</name>
</gene>
<protein>
    <submittedName>
        <fullName evidence="4">Branched-chain amino acid ABC transporter substrate-binding protein</fullName>
    </submittedName>
</protein>
<reference evidence="4 5" key="1">
    <citation type="submission" date="2017-09" db="EMBL/GenBank/DDBJ databases">
        <title>Genomics of the genus Arcobacter.</title>
        <authorList>
            <person name="Perez-Cataluna A."/>
            <person name="Figueras M.J."/>
            <person name="Salas-Masso N."/>
        </authorList>
    </citation>
    <scope>NUCLEOTIDE SEQUENCE [LARGE SCALE GENOMIC DNA]</scope>
    <source>
        <strain evidence="4 5">F156-34</strain>
    </source>
</reference>
<feature type="domain" description="Leucine-binding protein" evidence="3">
    <location>
        <begin position="20"/>
        <end position="357"/>
    </location>
</feature>
<evidence type="ECO:0000313" key="4">
    <source>
        <dbReference type="EMBL" id="RXK13929.1"/>
    </source>
</evidence>
<evidence type="ECO:0000256" key="1">
    <source>
        <dbReference type="ARBA" id="ARBA00010062"/>
    </source>
</evidence>
<name>A0A4Q1B5V8_9BACT</name>
<dbReference type="RefSeq" id="WP_129060039.1">
    <property type="nucleotide sequence ID" value="NZ_NXIE01000001.1"/>
</dbReference>
<evidence type="ECO:0000313" key="5">
    <source>
        <dbReference type="Proteomes" id="UP000289718"/>
    </source>
</evidence>
<keyword evidence="2" id="KW-0732">Signal</keyword>
<comment type="similarity">
    <text evidence="1">Belongs to the leucine-binding protein family.</text>
</comment>
<dbReference type="CDD" id="cd06347">
    <property type="entry name" value="PBP1_ABC_LivK_ligand_binding-like"/>
    <property type="match status" value="1"/>
</dbReference>
<accession>A0A4Q1B5V8</accession>
<dbReference type="InterPro" id="IPR028082">
    <property type="entry name" value="Peripla_BP_I"/>
</dbReference>
<dbReference type="AlphaFoldDB" id="A0A4Q1B5V8"/>